<reference evidence="2" key="2">
    <citation type="journal article" date="2021" name="PeerJ">
        <title>Extensive microbial diversity within the chicken gut microbiome revealed by metagenomics and culture.</title>
        <authorList>
            <person name="Gilroy R."/>
            <person name="Ravi A."/>
            <person name="Getino M."/>
            <person name="Pursley I."/>
            <person name="Horton D.L."/>
            <person name="Alikhan N.F."/>
            <person name="Baker D."/>
            <person name="Gharbi K."/>
            <person name="Hall N."/>
            <person name="Watson M."/>
            <person name="Adriaenssens E.M."/>
            <person name="Foster-Nyarko E."/>
            <person name="Jarju S."/>
            <person name="Secka A."/>
            <person name="Antonio M."/>
            <person name="Oren A."/>
            <person name="Chaudhuri R.R."/>
            <person name="La Ragione R."/>
            <person name="Hildebrand F."/>
            <person name="Pallen M.J."/>
        </authorList>
    </citation>
    <scope>NUCLEOTIDE SEQUENCE</scope>
    <source>
        <strain evidence="2">11300</strain>
    </source>
</reference>
<evidence type="ECO:0000313" key="3">
    <source>
        <dbReference type="Proteomes" id="UP000824091"/>
    </source>
</evidence>
<dbReference type="Proteomes" id="UP000824091">
    <property type="component" value="Unassembled WGS sequence"/>
</dbReference>
<sequence length="168" mass="18540">MKKTVSVKTAVIASLVFIICICALFLIMQRQNNEKLNNILQINLDQIFRAAEKADRQLAAGDTAENEIYIAFAGDCFVPANTIRAVDSDKYDTTELYLFLLRLSGAETLEADDAEKARAILSAIIEGYDSVDWRNTEGLGKSGYYDFLSGDPQEVSAMVQSIEQAAAR</sequence>
<keyword evidence="1" id="KW-1133">Transmembrane helix</keyword>
<gene>
    <name evidence="2" type="ORF">IAD16_05595</name>
</gene>
<keyword evidence="1" id="KW-0812">Transmembrane</keyword>
<keyword evidence="1" id="KW-0472">Membrane</keyword>
<dbReference type="AlphaFoldDB" id="A0A9D1L7G4"/>
<proteinExistence type="predicted"/>
<feature type="transmembrane region" description="Helical" evidence="1">
    <location>
        <begin position="6"/>
        <end position="27"/>
    </location>
</feature>
<protein>
    <submittedName>
        <fullName evidence="2">Uncharacterized protein</fullName>
    </submittedName>
</protein>
<organism evidence="2 3">
    <name type="scientific">Candidatus Fimisoma avicola</name>
    <dbReference type="NCBI Taxonomy" id="2840826"/>
    <lineage>
        <taxon>Bacteria</taxon>
        <taxon>Bacillati</taxon>
        <taxon>Bacillota</taxon>
        <taxon>Clostridia</taxon>
        <taxon>Eubacteriales</taxon>
        <taxon>Candidatus Fimisoma</taxon>
    </lineage>
</organism>
<evidence type="ECO:0000256" key="1">
    <source>
        <dbReference type="SAM" id="Phobius"/>
    </source>
</evidence>
<comment type="caution">
    <text evidence="2">The sequence shown here is derived from an EMBL/GenBank/DDBJ whole genome shotgun (WGS) entry which is preliminary data.</text>
</comment>
<accession>A0A9D1L7G4</accession>
<reference evidence="2" key="1">
    <citation type="submission" date="2020-10" db="EMBL/GenBank/DDBJ databases">
        <authorList>
            <person name="Gilroy R."/>
        </authorList>
    </citation>
    <scope>NUCLEOTIDE SEQUENCE</scope>
    <source>
        <strain evidence="2">11300</strain>
    </source>
</reference>
<evidence type="ECO:0000313" key="2">
    <source>
        <dbReference type="EMBL" id="HIU27834.1"/>
    </source>
</evidence>
<dbReference type="EMBL" id="DVMO01000084">
    <property type="protein sequence ID" value="HIU27834.1"/>
    <property type="molecule type" value="Genomic_DNA"/>
</dbReference>
<name>A0A9D1L7G4_9FIRM</name>